<feature type="transmembrane region" description="Helical" evidence="1">
    <location>
        <begin position="66"/>
        <end position="87"/>
    </location>
</feature>
<evidence type="ECO:0000256" key="1">
    <source>
        <dbReference type="SAM" id="Phobius"/>
    </source>
</evidence>
<accession>A0AAX0Q9A3</accession>
<evidence type="ECO:0000313" key="2">
    <source>
        <dbReference type="EMBL" id="PAV10107.1"/>
    </source>
</evidence>
<dbReference type="Proteomes" id="UP000243820">
    <property type="component" value="Unassembled WGS sequence"/>
</dbReference>
<keyword evidence="1" id="KW-0472">Membrane</keyword>
<feature type="transmembrane region" description="Helical" evidence="1">
    <location>
        <begin position="26"/>
        <end position="46"/>
    </location>
</feature>
<name>A0AAX0Q9A3_9EURY</name>
<protein>
    <submittedName>
        <fullName evidence="2">Uncharacterized protein</fullName>
    </submittedName>
</protein>
<dbReference type="AlphaFoldDB" id="A0AAX0Q9A3"/>
<evidence type="ECO:0000313" key="3">
    <source>
        <dbReference type="Proteomes" id="UP000243820"/>
    </source>
</evidence>
<organism evidence="2 3">
    <name type="scientific">Methanocorpusculum parvum</name>
    <dbReference type="NCBI Taxonomy" id="2193"/>
    <lineage>
        <taxon>Archaea</taxon>
        <taxon>Methanobacteriati</taxon>
        <taxon>Methanobacteriota</taxon>
        <taxon>Stenosarchaea group</taxon>
        <taxon>Methanomicrobia</taxon>
        <taxon>Methanomicrobiales</taxon>
        <taxon>Methanocorpusculaceae</taxon>
        <taxon>Methanocorpusculum</taxon>
    </lineage>
</organism>
<dbReference type="EMBL" id="LMVO01000001">
    <property type="protein sequence ID" value="PAV10107.1"/>
    <property type="molecule type" value="Genomic_DNA"/>
</dbReference>
<proteinExistence type="predicted"/>
<keyword evidence="1" id="KW-1133">Transmembrane helix</keyword>
<sequence>MFLLPLAALIGVITYKKTVGRETTKWVTVLILALVLLLVINIGMGITNIIDGAFTSPAMLTNFLRTPIWVTPFYFSLILAPLFSLVVPKLCEARKPQTILSGVSKGFAVFSIFYLIYAMFRGIAGDAYDVVVPGMPPAYPWYISQVFMLTLSIIWVVFGLAVGACMIWLCRKSENDVCIRNECDEK</sequence>
<comment type="caution">
    <text evidence="2">The sequence shown here is derived from an EMBL/GenBank/DDBJ whole genome shotgun (WGS) entry which is preliminary data.</text>
</comment>
<reference evidence="2 3" key="1">
    <citation type="journal article" date="2017" name="BMC Genomics">
        <title>Genomic analysis of methanogenic archaea reveals a shift towards energy conservation.</title>
        <authorList>
            <person name="Gilmore S.P."/>
            <person name="Henske J.K."/>
            <person name="Sexton J.A."/>
            <person name="Solomon K.V."/>
            <person name="Seppala S."/>
            <person name="Yoo J.I."/>
            <person name="Huyett L.M."/>
            <person name="Pressman A."/>
            <person name="Cogan J.Z."/>
            <person name="Kivenson V."/>
            <person name="Peng X."/>
            <person name="Tan Y."/>
            <person name="Valentine D.L."/>
            <person name="O'Malley M.A."/>
        </authorList>
    </citation>
    <scope>NUCLEOTIDE SEQUENCE [LARGE SCALE GENOMIC DNA]</scope>
    <source>
        <strain evidence="2 3">XII</strain>
    </source>
</reference>
<keyword evidence="1" id="KW-0812">Transmembrane</keyword>
<keyword evidence="3" id="KW-1185">Reference proteome</keyword>
<feature type="transmembrane region" description="Helical" evidence="1">
    <location>
        <begin position="99"/>
        <end position="120"/>
    </location>
</feature>
<feature type="transmembrane region" description="Helical" evidence="1">
    <location>
        <begin position="140"/>
        <end position="170"/>
    </location>
</feature>
<gene>
    <name evidence="2" type="ORF">ASJ83_06540</name>
</gene>